<name>A0ABY2SAG7_9PSEU</name>
<dbReference type="Pfam" id="PF14430">
    <property type="entry name" value="Imm1"/>
    <property type="match status" value="1"/>
</dbReference>
<dbReference type="EMBL" id="SWMS01000002">
    <property type="protein sequence ID" value="TKG72663.1"/>
    <property type="molecule type" value="Genomic_DNA"/>
</dbReference>
<evidence type="ECO:0008006" key="3">
    <source>
        <dbReference type="Google" id="ProtNLM"/>
    </source>
</evidence>
<reference evidence="1 2" key="1">
    <citation type="journal article" date="2015" name="Antonie Van Leeuwenhoek">
        <title>Prauserella endophytica sp. nov., an endophytic actinobacterium isolated from Tamarix taklamakanensis.</title>
        <authorList>
            <person name="Liu J.M."/>
            <person name="Habden X."/>
            <person name="Guo L."/>
            <person name="Tuo L."/>
            <person name="Jiang Z.K."/>
            <person name="Liu S.W."/>
            <person name="Liu X.F."/>
            <person name="Chen L."/>
            <person name="Li R.F."/>
            <person name="Zhang Y.Q."/>
            <person name="Sun C.H."/>
        </authorList>
    </citation>
    <scope>NUCLEOTIDE SEQUENCE [LARGE SCALE GENOMIC DNA]</scope>
    <source>
        <strain evidence="1 2">CGMCC 4.7182</strain>
    </source>
</reference>
<dbReference type="Proteomes" id="UP000309992">
    <property type="component" value="Unassembled WGS sequence"/>
</dbReference>
<dbReference type="RefSeq" id="WP_113644315.1">
    <property type="nucleotide sequence ID" value="NZ_SWMS01000002.1"/>
</dbReference>
<gene>
    <name evidence="1" type="ORF">FCN18_05330</name>
</gene>
<protein>
    <recommendedName>
        <fullName evidence="3">Immunity protein Imm1</fullName>
    </recommendedName>
</protein>
<keyword evidence="2" id="KW-1185">Reference proteome</keyword>
<organism evidence="1 2">
    <name type="scientific">Prauserella endophytica</name>
    <dbReference type="NCBI Taxonomy" id="1592324"/>
    <lineage>
        <taxon>Bacteria</taxon>
        <taxon>Bacillati</taxon>
        <taxon>Actinomycetota</taxon>
        <taxon>Actinomycetes</taxon>
        <taxon>Pseudonocardiales</taxon>
        <taxon>Pseudonocardiaceae</taxon>
        <taxon>Prauserella</taxon>
        <taxon>Prauserella coralliicola group</taxon>
    </lineage>
</organism>
<comment type="caution">
    <text evidence="1">The sequence shown here is derived from an EMBL/GenBank/DDBJ whole genome shotgun (WGS) entry which is preliminary data.</text>
</comment>
<evidence type="ECO:0000313" key="1">
    <source>
        <dbReference type="EMBL" id="TKG72663.1"/>
    </source>
</evidence>
<sequence length="131" mass="14610">MKVTETAEAIKTLRDHAADPTAARHKLLVLERADWTTEDDVWGTQSGPNLHVYAGPNVGFLIWEGRDDTFITTGGTNIAPVEYAVDEWKTRAFPERIELPVAELAEAMTRFAREGERPANVGWKPHDPSGR</sequence>
<proteinExistence type="predicted"/>
<evidence type="ECO:0000313" key="2">
    <source>
        <dbReference type="Proteomes" id="UP000309992"/>
    </source>
</evidence>
<dbReference type="InterPro" id="IPR025680">
    <property type="entry name" value="DddI"/>
</dbReference>
<accession>A0ABY2SAG7</accession>